<dbReference type="Pfam" id="PF01547">
    <property type="entry name" value="SBP_bac_1"/>
    <property type="match status" value="1"/>
</dbReference>
<dbReference type="Gene3D" id="3.40.190.10">
    <property type="entry name" value="Periplasmic binding protein-like II"/>
    <property type="match status" value="1"/>
</dbReference>
<dbReference type="AlphaFoldDB" id="A0A8T7M9L2"/>
<reference evidence="1 3" key="1">
    <citation type="submission" date="2020-06" db="EMBL/GenBank/DDBJ databases">
        <title>Anoxygenic phototrophic Chloroflexota member uses a Type I reaction center.</title>
        <authorList>
            <person name="Tsuji J.M."/>
            <person name="Shaw N.A."/>
            <person name="Nagashima S."/>
            <person name="Venkiteswaran J."/>
            <person name="Schiff S.L."/>
            <person name="Hanada S."/>
            <person name="Tank M."/>
            <person name="Neufeld J.D."/>
        </authorList>
    </citation>
    <scope>NUCLEOTIDE SEQUENCE [LARGE SCALE GENOMIC DNA]</scope>
    <source>
        <strain evidence="1">L227-S17</strain>
    </source>
</reference>
<dbReference type="EMBL" id="JACATZ010000003">
    <property type="protein sequence ID" value="NWJ48809.1"/>
    <property type="molecule type" value="Genomic_DNA"/>
</dbReference>
<dbReference type="InterPro" id="IPR050490">
    <property type="entry name" value="Bact_solute-bd_prot1"/>
</dbReference>
<evidence type="ECO:0000313" key="4">
    <source>
        <dbReference type="Proteomes" id="UP001431572"/>
    </source>
</evidence>
<dbReference type="InterPro" id="IPR006059">
    <property type="entry name" value="SBP"/>
</dbReference>
<reference evidence="2" key="2">
    <citation type="journal article" date="2024" name="Nature">
        <title>Anoxygenic phototroph of the Chloroflexota uses a type I reaction centre.</title>
        <authorList>
            <person name="Tsuji J.M."/>
            <person name="Shaw N.A."/>
            <person name="Nagashima S."/>
            <person name="Venkiteswaran J.J."/>
            <person name="Schiff S.L."/>
            <person name="Watanabe T."/>
            <person name="Fukui M."/>
            <person name="Hanada S."/>
            <person name="Tank M."/>
            <person name="Neufeld J.D."/>
        </authorList>
    </citation>
    <scope>NUCLEOTIDE SEQUENCE</scope>
    <source>
        <strain evidence="2">L227-S17</strain>
    </source>
</reference>
<evidence type="ECO:0000313" key="2">
    <source>
        <dbReference type="EMBL" id="WJW68741.1"/>
    </source>
</evidence>
<dbReference type="SUPFAM" id="SSF53850">
    <property type="entry name" value="Periplasmic binding protein-like II"/>
    <property type="match status" value="1"/>
</dbReference>
<dbReference type="PANTHER" id="PTHR43649">
    <property type="entry name" value="ARABINOSE-BINDING PROTEIN-RELATED"/>
    <property type="match status" value="1"/>
</dbReference>
<proteinExistence type="predicted"/>
<keyword evidence="4" id="KW-1185">Reference proteome</keyword>
<protein>
    <submittedName>
        <fullName evidence="1">Extracellular solute-binding protein</fullName>
    </submittedName>
</protein>
<dbReference type="Proteomes" id="UP000521676">
    <property type="component" value="Unassembled WGS sequence"/>
</dbReference>
<dbReference type="PANTHER" id="PTHR43649:SF12">
    <property type="entry name" value="DIACETYLCHITOBIOSE BINDING PROTEIN DASA"/>
    <property type="match status" value="1"/>
</dbReference>
<evidence type="ECO:0000313" key="1">
    <source>
        <dbReference type="EMBL" id="NWJ48809.1"/>
    </source>
</evidence>
<organism evidence="1 3">
    <name type="scientific">Candidatus Chlorohelix allophototropha</name>
    <dbReference type="NCBI Taxonomy" id="3003348"/>
    <lineage>
        <taxon>Bacteria</taxon>
        <taxon>Bacillati</taxon>
        <taxon>Chloroflexota</taxon>
        <taxon>Chloroflexia</taxon>
        <taxon>Candidatus Chloroheliales</taxon>
        <taxon>Candidatus Chloroheliaceae</taxon>
        <taxon>Candidatus Chlorohelix</taxon>
    </lineage>
</organism>
<evidence type="ECO:0000313" key="3">
    <source>
        <dbReference type="Proteomes" id="UP000521676"/>
    </source>
</evidence>
<dbReference type="RefSeq" id="WP_341470648.1">
    <property type="nucleotide sequence ID" value="NZ_CP128400.1"/>
</dbReference>
<gene>
    <name evidence="1" type="ORF">HXX08_23365</name>
    <name evidence="2" type="ORF">OZ401_004358</name>
</gene>
<accession>A0A8T7M9L2</accession>
<dbReference type="EMBL" id="CP128400">
    <property type="protein sequence ID" value="WJW68741.1"/>
    <property type="molecule type" value="Genomic_DNA"/>
</dbReference>
<dbReference type="Proteomes" id="UP001431572">
    <property type="component" value="Chromosome 2"/>
</dbReference>
<name>A0A8T7M9L2_9CHLR</name>
<sequence length="513" mass="56360">MRPTGTGTRPRIVKTGRIGMRPYIGIFQMKSGKGFSKRLFYNNLIRVVVLLLTLTLFLSACSENTNQNMTTVQIGLENVGTPAPGATDAASGANRGIADKPLGRIIVSVWTGGWKGNFDNEKALASVIDEYRKLYPLVTFEWRDWGNDLSAKLEQAWKGTLDKGITTPDLVLVSPTDLYQYAASGYLEAFNDYSEFTSRRADFVPAALDTCKVATVYYCMPWLAETRLTLINKRLWSLAGLDAAKLPRTFDDWDAIMPTIVKKTPDEVRAVWLKPDPLTDFLLEDLPLFQGEGSSRTPAFNNPVTQARWLNYQSNLKSGALMREALDGNSQDALNRFIGGTLAVWMDGGDSLAALKGISASNYSQNTLVTLNPVSKPGIVPYQSKGVWVVPKSAKNKSRAVDFAGFLSNDQNQLNFARIMSPFTAVPTVQKALSDPFITDTADLLAQARSLTASALSNAKPPEKLLPYPLSADNRAKLLTALTDAQRKIWSGTTPPAQALFEADKIWAEVLKQ</sequence>